<dbReference type="Proteomes" id="UP001155241">
    <property type="component" value="Unassembled WGS sequence"/>
</dbReference>
<protein>
    <recommendedName>
        <fullName evidence="3">Glycosyl hydrolases family 43</fullName>
    </recommendedName>
</protein>
<reference evidence="1" key="1">
    <citation type="submission" date="2022-06" db="EMBL/GenBank/DDBJ databases">
        <title>Aeoliella straminimaris, a novel planctomycete from sediments.</title>
        <authorList>
            <person name="Vitorino I.R."/>
            <person name="Lage O.M."/>
        </authorList>
    </citation>
    <scope>NUCLEOTIDE SEQUENCE</scope>
    <source>
        <strain evidence="1">ICT_H6.2</strain>
    </source>
</reference>
<proteinExistence type="predicted"/>
<gene>
    <name evidence="1" type="ORF">NG895_24950</name>
</gene>
<comment type="caution">
    <text evidence="1">The sequence shown here is derived from an EMBL/GenBank/DDBJ whole genome shotgun (WGS) entry which is preliminary data.</text>
</comment>
<dbReference type="SUPFAM" id="SSF75005">
    <property type="entry name" value="Arabinanase/levansucrase/invertase"/>
    <property type="match status" value="1"/>
</dbReference>
<evidence type="ECO:0000313" key="1">
    <source>
        <dbReference type="EMBL" id="MCO6047160.1"/>
    </source>
</evidence>
<sequence>MHLVETQPIVYRNNLYRFESVRKRYPGNTTSKPYFRFVDVASQQATPAFAEGHDLGCALVADERMWVFGTPGWGANKVQQFWSDDLKTWHSSEALSIEGWELFNTSVCRAGDRYVMAFEVGAPANVAGQRFTARFAESRDLKQWTVLPEEAVYTKERYSACPTIRFVDKWFYLIYLEATGDYEFNPCIARSRDLRHWHRSKVNPIMRFGEEDKRVYNAGLNANQRDEIKNAVNRNNSDLDLCEYDGRVLINYSWGDQAGHEFLACAEYDGTLQQFFEACFKD</sequence>
<evidence type="ECO:0008006" key="3">
    <source>
        <dbReference type="Google" id="ProtNLM"/>
    </source>
</evidence>
<evidence type="ECO:0000313" key="2">
    <source>
        <dbReference type="Proteomes" id="UP001155241"/>
    </source>
</evidence>
<organism evidence="1 2">
    <name type="scientific">Aeoliella straminimaris</name>
    <dbReference type="NCBI Taxonomy" id="2954799"/>
    <lineage>
        <taxon>Bacteria</taxon>
        <taxon>Pseudomonadati</taxon>
        <taxon>Planctomycetota</taxon>
        <taxon>Planctomycetia</taxon>
        <taxon>Pirellulales</taxon>
        <taxon>Lacipirellulaceae</taxon>
        <taxon>Aeoliella</taxon>
    </lineage>
</organism>
<dbReference type="Gene3D" id="2.115.10.20">
    <property type="entry name" value="Glycosyl hydrolase domain, family 43"/>
    <property type="match status" value="1"/>
</dbReference>
<name>A0A9X2FDV9_9BACT</name>
<dbReference type="RefSeq" id="WP_252855271.1">
    <property type="nucleotide sequence ID" value="NZ_JAMXLR010000089.1"/>
</dbReference>
<keyword evidence="2" id="KW-1185">Reference proteome</keyword>
<dbReference type="EMBL" id="JAMXLR010000089">
    <property type="protein sequence ID" value="MCO6047160.1"/>
    <property type="molecule type" value="Genomic_DNA"/>
</dbReference>
<accession>A0A9X2FDV9</accession>
<dbReference type="AlphaFoldDB" id="A0A9X2FDV9"/>
<dbReference type="InterPro" id="IPR023296">
    <property type="entry name" value="Glyco_hydro_beta-prop_sf"/>
</dbReference>